<organism evidence="1 2">
    <name type="scientific">Nodularia harveyana UHCC-0300</name>
    <dbReference type="NCBI Taxonomy" id="2974287"/>
    <lineage>
        <taxon>Bacteria</taxon>
        <taxon>Bacillati</taxon>
        <taxon>Cyanobacteriota</taxon>
        <taxon>Cyanophyceae</taxon>
        <taxon>Nostocales</taxon>
        <taxon>Nodulariaceae</taxon>
        <taxon>Nodularia</taxon>
    </lineage>
</organism>
<dbReference type="Proteomes" id="UP001302120">
    <property type="component" value="Unassembled WGS sequence"/>
</dbReference>
<accession>A0ABU5UI16</accession>
<dbReference type="RefSeq" id="WP_323197509.1">
    <property type="nucleotide sequence ID" value="NZ_JAYGHG010000036.1"/>
</dbReference>
<name>A0ABU5UI16_9CYAN</name>
<gene>
    <name evidence="1" type="ORF">VB620_17900</name>
</gene>
<reference evidence="1 2" key="1">
    <citation type="submission" date="2023-12" db="EMBL/GenBank/DDBJ databases">
        <title>Baltic Sea Cyanobacteria.</title>
        <authorList>
            <person name="Delbaje E."/>
            <person name="Fewer D.P."/>
            <person name="Shishido T.K."/>
        </authorList>
    </citation>
    <scope>NUCLEOTIDE SEQUENCE [LARGE SCALE GENOMIC DNA]</scope>
    <source>
        <strain evidence="1 2">UHCC-0300</strain>
    </source>
</reference>
<evidence type="ECO:0000313" key="2">
    <source>
        <dbReference type="Proteomes" id="UP001302120"/>
    </source>
</evidence>
<comment type="caution">
    <text evidence="1">The sequence shown here is derived from an EMBL/GenBank/DDBJ whole genome shotgun (WGS) entry which is preliminary data.</text>
</comment>
<dbReference type="EMBL" id="JAYGHG010000036">
    <property type="protein sequence ID" value="MEA5583207.1"/>
    <property type="molecule type" value="Genomic_DNA"/>
</dbReference>
<evidence type="ECO:0000313" key="1">
    <source>
        <dbReference type="EMBL" id="MEA5583207.1"/>
    </source>
</evidence>
<proteinExistence type="predicted"/>
<protein>
    <submittedName>
        <fullName evidence="1">Uncharacterized protein</fullName>
    </submittedName>
</protein>
<keyword evidence="2" id="KW-1185">Reference proteome</keyword>
<sequence>MAICSLEKNLKVRVEAKEMEILDTYGQQAGKLTKIIIDLEIL</sequence>